<sequence length="237" mass="27133">MSYSGGNEDRLSSLPEELNSSRYPVPPSSVSKWIDKAVKLNVCELLIKVRLFELPLSLFTCKTLTKLSLASTNMRGFVVPSLVILPALKTLDITVKTKVRENLPLPKLPNLKRLELKGFCSRWLLAIQFLETSSTLEHLCIEEPNESYWIEPQRVPTCMLSKLITMKITRCMGRECDIRFLEYMLRNAEVLKTLTITCGILRMRDEMALCARLLKFPRASRHCEIHFVGKWLNSTGN</sequence>
<organism evidence="1 2">
    <name type="scientific">Cichorium intybus</name>
    <name type="common">Chicory</name>
    <dbReference type="NCBI Taxonomy" id="13427"/>
    <lineage>
        <taxon>Eukaryota</taxon>
        <taxon>Viridiplantae</taxon>
        <taxon>Streptophyta</taxon>
        <taxon>Embryophyta</taxon>
        <taxon>Tracheophyta</taxon>
        <taxon>Spermatophyta</taxon>
        <taxon>Magnoliopsida</taxon>
        <taxon>eudicotyledons</taxon>
        <taxon>Gunneridae</taxon>
        <taxon>Pentapetalae</taxon>
        <taxon>asterids</taxon>
        <taxon>campanulids</taxon>
        <taxon>Asterales</taxon>
        <taxon>Asteraceae</taxon>
        <taxon>Cichorioideae</taxon>
        <taxon>Cichorieae</taxon>
        <taxon>Cichoriinae</taxon>
        <taxon>Cichorium</taxon>
    </lineage>
</organism>
<accession>A0ACB9F062</accession>
<dbReference type="Proteomes" id="UP001055811">
    <property type="component" value="Linkage Group LG03"/>
</dbReference>
<dbReference type="EMBL" id="CM042011">
    <property type="protein sequence ID" value="KAI3764208.1"/>
    <property type="molecule type" value="Genomic_DNA"/>
</dbReference>
<evidence type="ECO:0000313" key="2">
    <source>
        <dbReference type="Proteomes" id="UP001055811"/>
    </source>
</evidence>
<reference evidence="1 2" key="2">
    <citation type="journal article" date="2022" name="Mol. Ecol. Resour.">
        <title>The genomes of chicory, endive, great burdock and yacon provide insights into Asteraceae paleo-polyploidization history and plant inulin production.</title>
        <authorList>
            <person name="Fan W."/>
            <person name="Wang S."/>
            <person name="Wang H."/>
            <person name="Wang A."/>
            <person name="Jiang F."/>
            <person name="Liu H."/>
            <person name="Zhao H."/>
            <person name="Xu D."/>
            <person name="Zhang Y."/>
        </authorList>
    </citation>
    <scope>NUCLEOTIDE SEQUENCE [LARGE SCALE GENOMIC DNA]</scope>
    <source>
        <strain evidence="2">cv. Punajuju</strain>
        <tissue evidence="1">Leaves</tissue>
    </source>
</reference>
<keyword evidence="2" id="KW-1185">Reference proteome</keyword>
<reference evidence="2" key="1">
    <citation type="journal article" date="2022" name="Mol. Ecol. Resour.">
        <title>The genomes of chicory, endive, great burdock and yacon provide insights into Asteraceae palaeo-polyploidization history and plant inulin production.</title>
        <authorList>
            <person name="Fan W."/>
            <person name="Wang S."/>
            <person name="Wang H."/>
            <person name="Wang A."/>
            <person name="Jiang F."/>
            <person name="Liu H."/>
            <person name="Zhao H."/>
            <person name="Xu D."/>
            <person name="Zhang Y."/>
        </authorList>
    </citation>
    <scope>NUCLEOTIDE SEQUENCE [LARGE SCALE GENOMIC DNA]</scope>
    <source>
        <strain evidence="2">cv. Punajuju</strain>
    </source>
</reference>
<gene>
    <name evidence="1" type="ORF">L2E82_14212</name>
</gene>
<evidence type="ECO:0000313" key="1">
    <source>
        <dbReference type="EMBL" id="KAI3764208.1"/>
    </source>
</evidence>
<name>A0ACB9F062_CICIN</name>
<comment type="caution">
    <text evidence="1">The sequence shown here is derived from an EMBL/GenBank/DDBJ whole genome shotgun (WGS) entry which is preliminary data.</text>
</comment>
<proteinExistence type="predicted"/>
<protein>
    <submittedName>
        <fullName evidence="1">Uncharacterized protein</fullName>
    </submittedName>
</protein>